<feature type="domain" description="DUF5667" evidence="1">
    <location>
        <begin position="61"/>
        <end position="162"/>
    </location>
</feature>
<gene>
    <name evidence="2" type="ORF">A2627_02105</name>
</gene>
<dbReference type="EMBL" id="MGGI01000038">
    <property type="protein sequence ID" value="OGM23722.1"/>
    <property type="molecule type" value="Genomic_DNA"/>
</dbReference>
<evidence type="ECO:0000313" key="3">
    <source>
        <dbReference type="Proteomes" id="UP000178851"/>
    </source>
</evidence>
<dbReference type="AlphaFoldDB" id="A0A1F7Y8V6"/>
<sequence length="201" mass="22796">MFRRGVFVVLVLMFSFMILFVSVAKSATVKYQFSQNSKATTLLSFRENIPEVDYFLAYPGKILPDNPLWTLKVIRDRLWLFLTLNPDQKSKLQLLLADKRLASSKVLFEKGKPELGLSTLDKGEQYLQKAFESSPPSSLSNIALSALKHRQTIEEIVTIAPEDARPPIIKTLDCSKSVFKDARGKMREIGMLPPENPFKSE</sequence>
<dbReference type="Proteomes" id="UP000178851">
    <property type="component" value="Unassembled WGS sequence"/>
</dbReference>
<protein>
    <recommendedName>
        <fullName evidence="1">DUF5667 domain-containing protein</fullName>
    </recommendedName>
</protein>
<evidence type="ECO:0000259" key="1">
    <source>
        <dbReference type="Pfam" id="PF18915"/>
    </source>
</evidence>
<accession>A0A1F7Y8V6</accession>
<dbReference type="Pfam" id="PF18915">
    <property type="entry name" value="DUF5667"/>
    <property type="match status" value="1"/>
</dbReference>
<comment type="caution">
    <text evidence="2">The sequence shown here is derived from an EMBL/GenBank/DDBJ whole genome shotgun (WGS) entry which is preliminary data.</text>
</comment>
<dbReference type="InterPro" id="IPR043725">
    <property type="entry name" value="DUF5667"/>
</dbReference>
<organism evidence="2 3">
    <name type="scientific">Candidatus Woesebacteria bacterium RIFCSPHIGHO2_01_FULL_39_28</name>
    <dbReference type="NCBI Taxonomy" id="1802496"/>
    <lineage>
        <taxon>Bacteria</taxon>
        <taxon>Candidatus Woeseibacteriota</taxon>
    </lineage>
</organism>
<reference evidence="2 3" key="1">
    <citation type="journal article" date="2016" name="Nat. Commun.">
        <title>Thousands of microbial genomes shed light on interconnected biogeochemical processes in an aquifer system.</title>
        <authorList>
            <person name="Anantharaman K."/>
            <person name="Brown C.T."/>
            <person name="Hug L.A."/>
            <person name="Sharon I."/>
            <person name="Castelle C.J."/>
            <person name="Probst A.J."/>
            <person name="Thomas B.C."/>
            <person name="Singh A."/>
            <person name="Wilkins M.J."/>
            <person name="Karaoz U."/>
            <person name="Brodie E.L."/>
            <person name="Williams K.H."/>
            <person name="Hubbard S.S."/>
            <person name="Banfield J.F."/>
        </authorList>
    </citation>
    <scope>NUCLEOTIDE SEQUENCE [LARGE SCALE GENOMIC DNA]</scope>
</reference>
<evidence type="ECO:0000313" key="2">
    <source>
        <dbReference type="EMBL" id="OGM23722.1"/>
    </source>
</evidence>
<proteinExistence type="predicted"/>
<name>A0A1F7Y8V6_9BACT</name>